<dbReference type="InterPro" id="IPR051431">
    <property type="entry name" value="TFIID_subunit_9"/>
</dbReference>
<proteinExistence type="inferred from homology"/>
<keyword evidence="5" id="KW-0539">Nucleus</keyword>
<accession>A0A2T5M395</accession>
<dbReference type="Pfam" id="PF02291">
    <property type="entry name" value="TFIID-31kDa"/>
    <property type="match status" value="1"/>
</dbReference>
<evidence type="ECO:0000313" key="8">
    <source>
        <dbReference type="Proteomes" id="UP000244073"/>
    </source>
</evidence>
<comment type="subcellular location">
    <subcellularLocation>
        <location evidence="1">Nucleus</location>
    </subcellularLocation>
</comment>
<dbReference type="GO" id="GO:0000124">
    <property type="term" value="C:SAGA complex"/>
    <property type="evidence" value="ECO:0007669"/>
    <property type="project" value="TreeGrafter"/>
</dbReference>
<evidence type="ECO:0000256" key="6">
    <source>
        <dbReference type="SAM" id="MobiDB-lite"/>
    </source>
</evidence>
<feature type="compositionally biased region" description="Low complexity" evidence="6">
    <location>
        <begin position="40"/>
        <end position="82"/>
    </location>
</feature>
<feature type="compositionally biased region" description="Polar residues" evidence="6">
    <location>
        <begin position="22"/>
        <end position="38"/>
    </location>
</feature>
<evidence type="ECO:0000313" key="7">
    <source>
        <dbReference type="EMBL" id="PTU23004.1"/>
    </source>
</evidence>
<name>A0A2T5M395_9EURO</name>
<dbReference type="GO" id="GO:0016251">
    <property type="term" value="F:RNA polymerase II general transcription initiation factor activity"/>
    <property type="evidence" value="ECO:0007669"/>
    <property type="project" value="TreeGrafter"/>
</dbReference>
<evidence type="ECO:0000256" key="3">
    <source>
        <dbReference type="ARBA" id="ARBA00023015"/>
    </source>
</evidence>
<dbReference type="OrthoDB" id="341924at2759"/>
<dbReference type="VEuPathDB" id="FungiDB:P175DRAFT_0474764"/>
<dbReference type="InterPro" id="IPR009072">
    <property type="entry name" value="Histone-fold"/>
</dbReference>
<protein>
    <recommendedName>
        <fullName evidence="9">Transcription initiation factor TFIID subunit 9</fullName>
    </recommendedName>
</protein>
<feature type="region of interest" description="Disordered" evidence="6">
    <location>
        <begin position="273"/>
        <end position="336"/>
    </location>
</feature>
<dbReference type="InterPro" id="IPR003162">
    <property type="entry name" value="TFIID-31"/>
</dbReference>
<dbReference type="GO" id="GO:0051123">
    <property type="term" value="P:RNA polymerase II preinitiation complex assembly"/>
    <property type="evidence" value="ECO:0007669"/>
    <property type="project" value="TreeGrafter"/>
</dbReference>
<evidence type="ECO:0000256" key="5">
    <source>
        <dbReference type="ARBA" id="ARBA00023242"/>
    </source>
</evidence>
<organism evidence="7 8">
    <name type="scientific">Aspergillus ochraceoroseus IBT 24754</name>
    <dbReference type="NCBI Taxonomy" id="1392256"/>
    <lineage>
        <taxon>Eukaryota</taxon>
        <taxon>Fungi</taxon>
        <taxon>Dikarya</taxon>
        <taxon>Ascomycota</taxon>
        <taxon>Pezizomycotina</taxon>
        <taxon>Eurotiomycetes</taxon>
        <taxon>Eurotiomycetidae</taxon>
        <taxon>Eurotiales</taxon>
        <taxon>Aspergillaceae</taxon>
        <taxon>Aspergillus</taxon>
        <taxon>Aspergillus subgen. Nidulantes</taxon>
    </lineage>
</organism>
<gene>
    <name evidence="7" type="ORF">P175DRAFT_0474764</name>
</gene>
<keyword evidence="4" id="KW-0804">Transcription</keyword>
<reference evidence="7 8" key="1">
    <citation type="journal article" date="2018" name="Proc. Natl. Acad. Sci. U.S.A.">
        <title>Linking secondary metabolites to gene clusters through genome sequencing of six diverse Aspergillus species.</title>
        <authorList>
            <person name="Kaerboelling I."/>
            <person name="Vesth T.C."/>
            <person name="Frisvad J.C."/>
            <person name="Nybo J.L."/>
            <person name="Theobald S."/>
            <person name="Kuo A."/>
            <person name="Bowyer P."/>
            <person name="Matsuda Y."/>
            <person name="Mondo S."/>
            <person name="Lyhne E.K."/>
            <person name="Kogle M.E."/>
            <person name="Clum A."/>
            <person name="Lipzen A."/>
            <person name="Salamov A."/>
            <person name="Ngan C.Y."/>
            <person name="Daum C."/>
            <person name="Chiniquy J."/>
            <person name="Barry K."/>
            <person name="LaButti K."/>
            <person name="Haridas S."/>
            <person name="Simmons B.A."/>
            <person name="Magnuson J.K."/>
            <person name="Mortensen U.H."/>
            <person name="Larsen T.O."/>
            <person name="Grigoriev I.V."/>
            <person name="Baker S.E."/>
            <person name="Andersen M.R."/>
        </authorList>
    </citation>
    <scope>NUCLEOTIDE SEQUENCE [LARGE SCALE GENOMIC DNA]</scope>
    <source>
        <strain evidence="7 8">IBT 24754</strain>
    </source>
</reference>
<dbReference type="RefSeq" id="XP_040754396.1">
    <property type="nucleotide sequence ID" value="XM_040895221.1"/>
</dbReference>
<dbReference type="SUPFAM" id="SSF47113">
    <property type="entry name" value="Histone-fold"/>
    <property type="match status" value="1"/>
</dbReference>
<evidence type="ECO:0008006" key="9">
    <source>
        <dbReference type="Google" id="ProtNLM"/>
    </source>
</evidence>
<dbReference type="Proteomes" id="UP000244073">
    <property type="component" value="Unassembled WGS sequence"/>
</dbReference>
<feature type="region of interest" description="Disordered" evidence="6">
    <location>
        <begin position="1"/>
        <end position="106"/>
    </location>
</feature>
<dbReference type="AlphaFoldDB" id="A0A2T5M395"/>
<dbReference type="FunFam" id="1.10.20.10:FF:000069">
    <property type="entry name" value="Transcription initiation factor TFIID subunit"/>
    <property type="match status" value="1"/>
</dbReference>
<feature type="compositionally biased region" description="Polar residues" evidence="6">
    <location>
        <begin position="1"/>
        <end position="15"/>
    </location>
</feature>
<evidence type="ECO:0000256" key="1">
    <source>
        <dbReference type="ARBA" id="ARBA00004123"/>
    </source>
</evidence>
<dbReference type="Gene3D" id="1.10.20.10">
    <property type="entry name" value="Histone, subunit A"/>
    <property type="match status" value="1"/>
</dbReference>
<dbReference type="EMBL" id="MSFN02000002">
    <property type="protein sequence ID" value="PTU23004.1"/>
    <property type="molecule type" value="Genomic_DNA"/>
</dbReference>
<comment type="similarity">
    <text evidence="2">Belongs to the TAF9 family.</text>
</comment>
<sequence length="336" mass="35303">MASPNQSQTGQSTQPLTPPAEPSTNSASAHTAAPSQLPQPAATNTTTPAAAAAAATTTTTTTTTTTAPPAPAATATTGAAAPNQSSISQPAQVPSTSLKDSGKSRRPRDVRLIHMLLASLGVTSYQERVPLQLLDFAYRYTSGVLQDAVHLATEGYAGGPGDAASTSRGPSEVNSVSLPALRLSIASRLHYQFQTGLPKEFLMDVAAERNRVALPGATRGFEQQQQQKQQQQQQVNRAAASQSQSQSVLMGGMRLPPERFCLTGMGWKMADEWDSEGEEEVMEEDEEEGGEAGEGEDGEGDEDEDEDGKMEDIFGEDAVMGDGDADGDGDKDMTDV</sequence>
<dbReference type="GO" id="GO:0003713">
    <property type="term" value="F:transcription coactivator activity"/>
    <property type="evidence" value="ECO:0007669"/>
    <property type="project" value="TreeGrafter"/>
</dbReference>
<dbReference type="GeneID" id="63812103"/>
<dbReference type="CDD" id="cd07979">
    <property type="entry name" value="HFD_TAF9"/>
    <property type="match status" value="1"/>
</dbReference>
<evidence type="ECO:0000256" key="2">
    <source>
        <dbReference type="ARBA" id="ARBA00007646"/>
    </source>
</evidence>
<feature type="region of interest" description="Disordered" evidence="6">
    <location>
        <begin position="219"/>
        <end position="251"/>
    </location>
</feature>
<dbReference type="PANTHER" id="PTHR48068">
    <property type="entry name" value="TAF9 RNA POLYMERASE II, TATA BOX-BINDING PROTEIN (TBP)-ASSOCIATED FACTOR"/>
    <property type="match status" value="1"/>
</dbReference>
<feature type="compositionally biased region" description="Polar residues" evidence="6">
    <location>
        <begin position="83"/>
        <end position="99"/>
    </location>
</feature>
<dbReference type="PANTHER" id="PTHR48068:SF4">
    <property type="entry name" value="TATA-BOX BINDING PROTEIN ASSOCIATED FACTOR 9"/>
    <property type="match status" value="1"/>
</dbReference>
<feature type="compositionally biased region" description="Low complexity" evidence="6">
    <location>
        <begin position="223"/>
        <end position="247"/>
    </location>
</feature>
<comment type="caution">
    <text evidence="7">The sequence shown here is derived from an EMBL/GenBank/DDBJ whole genome shotgun (WGS) entry which is preliminary data.</text>
</comment>
<dbReference type="GO" id="GO:0046982">
    <property type="term" value="F:protein heterodimerization activity"/>
    <property type="evidence" value="ECO:0007669"/>
    <property type="project" value="InterPro"/>
</dbReference>
<feature type="compositionally biased region" description="Acidic residues" evidence="6">
    <location>
        <begin position="273"/>
        <end position="315"/>
    </location>
</feature>
<dbReference type="GO" id="GO:0005669">
    <property type="term" value="C:transcription factor TFIID complex"/>
    <property type="evidence" value="ECO:0007669"/>
    <property type="project" value="TreeGrafter"/>
</dbReference>
<keyword evidence="3" id="KW-0805">Transcription regulation</keyword>
<evidence type="ECO:0000256" key="4">
    <source>
        <dbReference type="ARBA" id="ARBA00023163"/>
    </source>
</evidence>